<name>A0A565BXK2_9BRAS</name>
<feature type="coiled-coil region" evidence="2">
    <location>
        <begin position="262"/>
        <end position="310"/>
    </location>
</feature>
<dbReference type="PANTHER" id="PTHR46236">
    <property type="entry name" value="TRAF-LIKE SUPERFAMILY PROTEIN"/>
    <property type="match status" value="1"/>
</dbReference>
<protein>
    <recommendedName>
        <fullName evidence="3">MATH domain-containing protein</fullName>
    </recommendedName>
</protein>
<dbReference type="PROSITE" id="PS50144">
    <property type="entry name" value="MATH"/>
    <property type="match status" value="1"/>
</dbReference>
<evidence type="ECO:0000256" key="2">
    <source>
        <dbReference type="SAM" id="Coils"/>
    </source>
</evidence>
<reference evidence="4" key="1">
    <citation type="submission" date="2019-07" db="EMBL/GenBank/DDBJ databases">
        <authorList>
            <person name="Dittberner H."/>
        </authorList>
    </citation>
    <scope>NUCLEOTIDE SEQUENCE [LARGE SCALE GENOMIC DNA]</scope>
</reference>
<dbReference type="PANTHER" id="PTHR46236:SF11">
    <property type="entry name" value="TRAF-LIKE SUPERFAMILY PROTEIN"/>
    <property type="match status" value="1"/>
</dbReference>
<comment type="caution">
    <text evidence="4">The sequence shown here is derived from an EMBL/GenBank/DDBJ whole genome shotgun (WGS) entry which is preliminary data.</text>
</comment>
<dbReference type="Proteomes" id="UP000489600">
    <property type="component" value="Unassembled WGS sequence"/>
</dbReference>
<dbReference type="CDD" id="cd00121">
    <property type="entry name" value="MATH"/>
    <property type="match status" value="1"/>
</dbReference>
<sequence>MENQIDNKFTWVIQKFSALQSGSNYSDQFVIGGFKWRLLTFPKGDGNRSFLPLYLEVSDREALPHGWMSHTKFSLKKQTCFDQKTTLSGFPEMIPYSTLHEKGGGFLVNGVVKIVAEIEVLGVIGKRDVSEEPKETTQPLKKIKREEDAKSKDLLKETLAVKESIDVNGFQVLPSQAEFVSRVFKKYPDIASQLGAKNESLRTAGMYVFLSLIKTLCKSLQELSNDDLMEADNALTYLKCSGIKLDWLEQKLEEVKVKKKQEQIGETRMQELEEELKGVKQNCTDIEALLEKKKEELNNIKHKCSDIEGLLEKEKAKVLAARAPALTLG</sequence>
<keyword evidence="1 2" id="KW-0175">Coiled coil</keyword>
<evidence type="ECO:0000259" key="3">
    <source>
        <dbReference type="PROSITE" id="PS50144"/>
    </source>
</evidence>
<evidence type="ECO:0000313" key="5">
    <source>
        <dbReference type="Proteomes" id="UP000489600"/>
    </source>
</evidence>
<proteinExistence type="predicted"/>
<dbReference type="InterPro" id="IPR050804">
    <property type="entry name" value="MCC"/>
</dbReference>
<dbReference type="InterPro" id="IPR002083">
    <property type="entry name" value="MATH/TRAF_dom"/>
</dbReference>
<feature type="domain" description="MATH" evidence="3">
    <location>
        <begin position="6"/>
        <end position="118"/>
    </location>
</feature>
<keyword evidence="5" id="KW-1185">Reference proteome</keyword>
<dbReference type="EMBL" id="CABITT030000005">
    <property type="protein sequence ID" value="VVB06133.1"/>
    <property type="molecule type" value="Genomic_DNA"/>
</dbReference>
<organism evidence="4 5">
    <name type="scientific">Arabis nemorensis</name>
    <dbReference type="NCBI Taxonomy" id="586526"/>
    <lineage>
        <taxon>Eukaryota</taxon>
        <taxon>Viridiplantae</taxon>
        <taxon>Streptophyta</taxon>
        <taxon>Embryophyta</taxon>
        <taxon>Tracheophyta</taxon>
        <taxon>Spermatophyta</taxon>
        <taxon>Magnoliopsida</taxon>
        <taxon>eudicotyledons</taxon>
        <taxon>Gunneridae</taxon>
        <taxon>Pentapetalae</taxon>
        <taxon>rosids</taxon>
        <taxon>malvids</taxon>
        <taxon>Brassicales</taxon>
        <taxon>Brassicaceae</taxon>
        <taxon>Arabideae</taxon>
        <taxon>Arabis</taxon>
    </lineage>
</organism>
<evidence type="ECO:0000256" key="1">
    <source>
        <dbReference type="ARBA" id="ARBA00023054"/>
    </source>
</evidence>
<dbReference type="AlphaFoldDB" id="A0A565BXK2"/>
<accession>A0A565BXK2</accession>
<dbReference type="Gene3D" id="2.60.210.10">
    <property type="entry name" value="Apoptosis, Tumor Necrosis Factor Receptor Associated Protein 2, Chain A"/>
    <property type="match status" value="1"/>
</dbReference>
<dbReference type="InterPro" id="IPR008974">
    <property type="entry name" value="TRAF-like"/>
</dbReference>
<dbReference type="OrthoDB" id="289038at2759"/>
<dbReference type="SUPFAM" id="SSF49599">
    <property type="entry name" value="TRAF domain-like"/>
    <property type="match status" value="1"/>
</dbReference>
<dbReference type="Pfam" id="PF22486">
    <property type="entry name" value="MATH_2"/>
    <property type="match status" value="1"/>
</dbReference>
<gene>
    <name evidence="4" type="ORF">ANE_LOCUS16577</name>
</gene>
<evidence type="ECO:0000313" key="4">
    <source>
        <dbReference type="EMBL" id="VVB06133.1"/>
    </source>
</evidence>